<evidence type="ECO:0000256" key="1">
    <source>
        <dbReference type="ARBA" id="ARBA00004906"/>
    </source>
</evidence>
<dbReference type="OrthoDB" id="2096344at2759"/>
<dbReference type="GO" id="GO:0030674">
    <property type="term" value="F:protein-macromolecule adaptor activity"/>
    <property type="evidence" value="ECO:0007669"/>
    <property type="project" value="TreeGrafter"/>
</dbReference>
<keyword evidence="7" id="KW-1185">Reference proteome</keyword>
<reference evidence="6 7" key="1">
    <citation type="journal article" date="2004" name="Nature">
        <title>Genome sequence of the ultrasmall unicellular red alga Cyanidioschyzon merolae 10D.</title>
        <authorList>
            <person name="Matsuzaki M."/>
            <person name="Misumi O."/>
            <person name="Shin-i T."/>
            <person name="Maruyama S."/>
            <person name="Takahara M."/>
            <person name="Miyagishima S."/>
            <person name="Mori T."/>
            <person name="Nishida K."/>
            <person name="Yagisawa F."/>
            <person name="Nishida K."/>
            <person name="Yoshida Y."/>
            <person name="Nishimura Y."/>
            <person name="Nakao S."/>
            <person name="Kobayashi T."/>
            <person name="Momoyama Y."/>
            <person name="Higashiyama T."/>
            <person name="Minoda A."/>
            <person name="Sano M."/>
            <person name="Nomoto H."/>
            <person name="Oishi K."/>
            <person name="Hayashi H."/>
            <person name="Ohta F."/>
            <person name="Nishizaka S."/>
            <person name="Haga S."/>
            <person name="Miura S."/>
            <person name="Morishita T."/>
            <person name="Kabeya Y."/>
            <person name="Terasawa K."/>
            <person name="Suzuki Y."/>
            <person name="Ishii Y."/>
            <person name="Asakawa S."/>
            <person name="Takano H."/>
            <person name="Ohta N."/>
            <person name="Kuroiwa H."/>
            <person name="Tanaka K."/>
            <person name="Shimizu N."/>
            <person name="Sugano S."/>
            <person name="Sato N."/>
            <person name="Nozaki H."/>
            <person name="Ogasawara N."/>
            <person name="Kohara Y."/>
            <person name="Kuroiwa T."/>
        </authorList>
    </citation>
    <scope>NUCLEOTIDE SEQUENCE [LARGE SCALE GENOMIC DNA]</scope>
    <source>
        <strain evidence="6 7">10D</strain>
    </source>
</reference>
<protein>
    <submittedName>
        <fullName evidence="6">Uncharacterized protein</fullName>
    </submittedName>
</protein>
<dbReference type="eggNOG" id="KOG0321">
    <property type="taxonomic scope" value="Eukaryota"/>
</dbReference>
<organism evidence="6 7">
    <name type="scientific">Cyanidioschyzon merolae (strain NIES-3377 / 10D)</name>
    <name type="common">Unicellular red alga</name>
    <dbReference type="NCBI Taxonomy" id="280699"/>
    <lineage>
        <taxon>Eukaryota</taxon>
        <taxon>Rhodophyta</taxon>
        <taxon>Bangiophyceae</taxon>
        <taxon>Cyanidiales</taxon>
        <taxon>Cyanidiaceae</taxon>
        <taxon>Cyanidioschyzon</taxon>
    </lineage>
</organism>
<dbReference type="PANTHER" id="PTHR22852">
    <property type="entry name" value="LETHAL 2 DENTICLELESS PROTEIN RETINOIC ACID-REGULATED NUCLEAR MATRIX-ASSOCIATED PROTEIN"/>
    <property type="match status" value="1"/>
</dbReference>
<feature type="compositionally biased region" description="Basic and acidic residues" evidence="5">
    <location>
        <begin position="636"/>
        <end position="668"/>
    </location>
</feature>
<evidence type="ECO:0000256" key="3">
    <source>
        <dbReference type="ARBA" id="ARBA00038344"/>
    </source>
</evidence>
<dbReference type="InterPro" id="IPR015943">
    <property type="entry name" value="WD40/YVTN_repeat-like_dom_sf"/>
</dbReference>
<dbReference type="Gene3D" id="2.130.10.10">
    <property type="entry name" value="YVTN repeat-like/Quinoprotein amine dehydrogenase"/>
    <property type="match status" value="2"/>
</dbReference>
<sequence length="713" mass="78017">MKPEMSKSIVRLVSDLERNCRALDAAQVTQTLRRKRARSLCRYVAGSGYLLPTQGLELAELDATAHTWPDRDEAYEARRPWRHQLQRQGSVLFADYMEQVGWARLLDQCLCGRSAATSEPLDAEARAVRERRRVRWLRNLPLQSAAERAVSSDSAQQATDATLAYALAYHPGTEVVAVGDQGGRVRLIDVDRTVQIASEENGPIGVSRERALYVESENLVAFWNSCESNRAVFDVAWLPGATTNASGLAAAYASGVVDIVDVSTCSALGHKNRQRGWNRDWRYFQDYGGSEAPSPPVRVARLCGHHGAVRSIAPLPEDGGRIISTCGRDGNIFVYDLRSCRRLASSSSTALSGDNKTRNALLPVRAVQLGHFRNPAARRLVERGVASRADLLAPSPDRAIASVVWLGPDPSALLSAGATDGLLKVWDLRQTWSTCPLLSPEFEGGSLRAHRRLAKPVTTVQLAPGNGIAHAHLQHSCRRLAVATLRPGAPERGTVFILDPLQLGNARLSNGVVQSIQAPLWSHYTRVRPSPDGAYVAFGSGCDLIVADLGNLPAAHWELPAQVAGSDASPDRDDRFVRIACTGEVTALDWSSRCDGRIASVADLEPVKITQWTMAAAAAAALHEQRSPSVMSYASRGERRYRSHADRHASGDAEPSRSGRGAHDQASERVRRPIPCQCCEQIDVEPERLVTRLPCPRCMHERFCPVPRVRRSR</sequence>
<keyword evidence="4" id="KW-0853">WD repeat</keyword>
<dbReference type="HOGENOM" id="CLU_387517_0_0_1"/>
<dbReference type="GeneID" id="16994542"/>
<dbReference type="PANTHER" id="PTHR22852:SF0">
    <property type="entry name" value="DENTICLELESS PROTEIN HOMOLOG"/>
    <property type="match status" value="1"/>
</dbReference>
<dbReference type="GO" id="GO:0005634">
    <property type="term" value="C:nucleus"/>
    <property type="evidence" value="ECO:0007669"/>
    <property type="project" value="TreeGrafter"/>
</dbReference>
<dbReference type="InterPro" id="IPR051865">
    <property type="entry name" value="WD-repeat_CDT2_adapter"/>
</dbReference>
<dbReference type="RefSeq" id="XP_005536756.1">
    <property type="nucleotide sequence ID" value="XM_005536699.1"/>
</dbReference>
<dbReference type="GO" id="GO:0043161">
    <property type="term" value="P:proteasome-mediated ubiquitin-dependent protein catabolic process"/>
    <property type="evidence" value="ECO:0007669"/>
    <property type="project" value="TreeGrafter"/>
</dbReference>
<evidence type="ECO:0000313" key="7">
    <source>
        <dbReference type="Proteomes" id="UP000007014"/>
    </source>
</evidence>
<dbReference type="AlphaFoldDB" id="M1V5I3"/>
<dbReference type="EMBL" id="AP006494">
    <property type="protein sequence ID" value="BAM80720.1"/>
    <property type="molecule type" value="Genomic_DNA"/>
</dbReference>
<gene>
    <name evidence="6" type="ORF">CYME_CML108C</name>
</gene>
<evidence type="ECO:0000256" key="5">
    <source>
        <dbReference type="SAM" id="MobiDB-lite"/>
    </source>
</evidence>
<dbReference type="KEGG" id="cme:CYME_CML108C"/>
<dbReference type="InterPro" id="IPR001680">
    <property type="entry name" value="WD40_rpt"/>
</dbReference>
<feature type="repeat" description="WD" evidence="4">
    <location>
        <begin position="302"/>
        <end position="345"/>
    </location>
</feature>
<dbReference type="STRING" id="280699.M1V5I3"/>
<feature type="region of interest" description="Disordered" evidence="5">
    <location>
        <begin position="627"/>
        <end position="668"/>
    </location>
</feature>
<name>M1V5I3_CYAM1</name>
<dbReference type="SUPFAM" id="SSF50978">
    <property type="entry name" value="WD40 repeat-like"/>
    <property type="match status" value="1"/>
</dbReference>
<dbReference type="SMART" id="SM00320">
    <property type="entry name" value="WD40"/>
    <property type="match status" value="3"/>
</dbReference>
<reference evidence="6 7" key="2">
    <citation type="journal article" date="2007" name="BMC Biol.">
        <title>A 100%-complete sequence reveals unusually simple genomic features in the hot-spring red alga Cyanidioschyzon merolae.</title>
        <authorList>
            <person name="Nozaki H."/>
            <person name="Takano H."/>
            <person name="Misumi O."/>
            <person name="Terasawa K."/>
            <person name="Matsuzaki M."/>
            <person name="Maruyama S."/>
            <person name="Nishida K."/>
            <person name="Yagisawa F."/>
            <person name="Yoshida Y."/>
            <person name="Fujiwara T."/>
            <person name="Takio S."/>
            <person name="Tamura K."/>
            <person name="Chung S.J."/>
            <person name="Nakamura S."/>
            <person name="Kuroiwa H."/>
            <person name="Tanaka K."/>
            <person name="Sato N."/>
            <person name="Kuroiwa T."/>
        </authorList>
    </citation>
    <scope>NUCLEOTIDE SEQUENCE [LARGE SCALE GENOMIC DNA]</scope>
    <source>
        <strain evidence="6 7">10D</strain>
    </source>
</reference>
<dbReference type="InterPro" id="IPR036322">
    <property type="entry name" value="WD40_repeat_dom_sf"/>
</dbReference>
<dbReference type="Proteomes" id="UP000007014">
    <property type="component" value="Chromosome 12"/>
</dbReference>
<comment type="similarity">
    <text evidence="3">Belongs to the WD repeat cdt2 family.</text>
</comment>
<comment type="pathway">
    <text evidence="1">Protein modification; protein ubiquitination.</text>
</comment>
<dbReference type="Pfam" id="PF00400">
    <property type="entry name" value="WD40"/>
    <property type="match status" value="1"/>
</dbReference>
<evidence type="ECO:0000313" key="6">
    <source>
        <dbReference type="EMBL" id="BAM80720.1"/>
    </source>
</evidence>
<evidence type="ECO:0000256" key="2">
    <source>
        <dbReference type="ARBA" id="ARBA00022786"/>
    </source>
</evidence>
<keyword evidence="2" id="KW-0833">Ubl conjugation pathway</keyword>
<evidence type="ECO:0000256" key="4">
    <source>
        <dbReference type="PROSITE-ProRule" id="PRU00221"/>
    </source>
</evidence>
<accession>M1V5I3</accession>
<dbReference type="Gramene" id="CML108CT">
    <property type="protein sequence ID" value="CML108CT"/>
    <property type="gene ID" value="CML108C"/>
</dbReference>
<proteinExistence type="inferred from homology"/>
<dbReference type="PROSITE" id="PS50082">
    <property type="entry name" value="WD_REPEATS_2"/>
    <property type="match status" value="1"/>
</dbReference>